<dbReference type="Pfam" id="PF00532">
    <property type="entry name" value="Peripla_BP_1"/>
    <property type="match status" value="1"/>
</dbReference>
<dbReference type="PANTHER" id="PTHR30146:SF105">
    <property type="entry name" value="CATABOLITE CONTROL PROTEIN B"/>
    <property type="match status" value="1"/>
</dbReference>
<evidence type="ECO:0000259" key="4">
    <source>
        <dbReference type="PROSITE" id="PS50932"/>
    </source>
</evidence>
<organism evidence="5 6">
    <name type="scientific">Lactiplantibacillus xiangfangensis</name>
    <dbReference type="NCBI Taxonomy" id="942150"/>
    <lineage>
        <taxon>Bacteria</taxon>
        <taxon>Bacillati</taxon>
        <taxon>Bacillota</taxon>
        <taxon>Bacilli</taxon>
        <taxon>Lactobacillales</taxon>
        <taxon>Lactobacillaceae</taxon>
        <taxon>Lactiplantibacillus</taxon>
    </lineage>
</organism>
<dbReference type="STRING" id="942150.IV64_GL001571"/>
<dbReference type="PATRIC" id="fig|942150.3.peg.1622"/>
<dbReference type="SUPFAM" id="SSF47413">
    <property type="entry name" value="lambda repressor-like DNA-binding domains"/>
    <property type="match status" value="1"/>
</dbReference>
<dbReference type="CDD" id="cd01392">
    <property type="entry name" value="HTH_LacI"/>
    <property type="match status" value="1"/>
</dbReference>
<dbReference type="EMBL" id="JQCL01000103">
    <property type="protein sequence ID" value="KRO07634.1"/>
    <property type="molecule type" value="Genomic_DNA"/>
</dbReference>
<dbReference type="Proteomes" id="UP000051783">
    <property type="component" value="Unassembled WGS sequence"/>
</dbReference>
<name>A0A0R2M720_9LACO</name>
<evidence type="ECO:0000256" key="2">
    <source>
        <dbReference type="ARBA" id="ARBA00023125"/>
    </source>
</evidence>
<keyword evidence="3" id="KW-0804">Transcription</keyword>
<evidence type="ECO:0000313" key="5">
    <source>
        <dbReference type="EMBL" id="KRO07634.1"/>
    </source>
</evidence>
<dbReference type="GO" id="GO:0000976">
    <property type="term" value="F:transcription cis-regulatory region binding"/>
    <property type="evidence" value="ECO:0007669"/>
    <property type="project" value="TreeGrafter"/>
</dbReference>
<dbReference type="InterPro" id="IPR010982">
    <property type="entry name" value="Lambda_DNA-bd_dom_sf"/>
</dbReference>
<dbReference type="Gene3D" id="3.40.50.2300">
    <property type="match status" value="2"/>
</dbReference>
<dbReference type="SUPFAM" id="SSF53822">
    <property type="entry name" value="Periplasmic binding protein-like I"/>
    <property type="match status" value="1"/>
</dbReference>
<keyword evidence="1" id="KW-0805">Transcription regulation</keyword>
<dbReference type="SMART" id="SM00354">
    <property type="entry name" value="HTH_LACI"/>
    <property type="match status" value="1"/>
</dbReference>
<dbReference type="InterPro" id="IPR001761">
    <property type="entry name" value="Peripla_BP/Lac1_sug-bd_dom"/>
</dbReference>
<keyword evidence="6" id="KW-1185">Reference proteome</keyword>
<dbReference type="PROSITE" id="PS50932">
    <property type="entry name" value="HTH_LACI_2"/>
    <property type="match status" value="1"/>
</dbReference>
<comment type="caution">
    <text evidence="5">The sequence shown here is derived from an EMBL/GenBank/DDBJ whole genome shotgun (WGS) entry which is preliminary data.</text>
</comment>
<dbReference type="Pfam" id="PF00356">
    <property type="entry name" value="LacI"/>
    <property type="match status" value="1"/>
</dbReference>
<gene>
    <name evidence="5" type="ORF">IV64_GL001571</name>
</gene>
<accession>A0A0R2M720</accession>
<sequence>MIKEGGAVVVTNIHDIARLSGCSVSTVSRVINHQKYVADDKRAKIEAIMQQLDYVPNRVARDLSNGQTKTIGVVLPYANHPYFARVIDGIVGAGFSAGYKITLLPTNYDMTIERHYLEQLRGKAYDALIFTSRSSSLDTLERYRKYGQIVCCEDPGDERQLAAAFTDRMASYVYALKWAQTQGYQTMGVVLSRNNVISASTRVTRRAYQEVYGKLTDTNLFTGAVTYDDGYQAGAYFAKAEHPVDAIFSNGDDIGAGIHQYFVDQHQPPIPVIGQENLLSSRLLHFSTIDHHLEALGQAAFRLAIGTSRTHELIKSDFIKR</sequence>
<dbReference type="CDD" id="cd06286">
    <property type="entry name" value="PBP1_CcpB-like"/>
    <property type="match status" value="1"/>
</dbReference>
<evidence type="ECO:0000256" key="3">
    <source>
        <dbReference type="ARBA" id="ARBA00023163"/>
    </source>
</evidence>
<evidence type="ECO:0000313" key="6">
    <source>
        <dbReference type="Proteomes" id="UP000051783"/>
    </source>
</evidence>
<dbReference type="AlphaFoldDB" id="A0A0R2M720"/>
<evidence type="ECO:0000256" key="1">
    <source>
        <dbReference type="ARBA" id="ARBA00023015"/>
    </source>
</evidence>
<keyword evidence="2" id="KW-0238">DNA-binding</keyword>
<proteinExistence type="predicted"/>
<dbReference type="Gene3D" id="1.10.260.40">
    <property type="entry name" value="lambda repressor-like DNA-binding domains"/>
    <property type="match status" value="1"/>
</dbReference>
<reference evidence="5 6" key="1">
    <citation type="journal article" date="2015" name="Genome Announc.">
        <title>Expanding the biotechnology potential of lactobacilli through comparative genomics of 213 strains and associated genera.</title>
        <authorList>
            <person name="Sun Z."/>
            <person name="Harris H.M."/>
            <person name="McCann A."/>
            <person name="Guo C."/>
            <person name="Argimon S."/>
            <person name="Zhang W."/>
            <person name="Yang X."/>
            <person name="Jeffery I.B."/>
            <person name="Cooney J.C."/>
            <person name="Kagawa T.F."/>
            <person name="Liu W."/>
            <person name="Song Y."/>
            <person name="Salvetti E."/>
            <person name="Wrobel A."/>
            <person name="Rasinkangas P."/>
            <person name="Parkhill J."/>
            <person name="Rea M.C."/>
            <person name="O'Sullivan O."/>
            <person name="Ritari J."/>
            <person name="Douillard F.P."/>
            <person name="Paul Ross R."/>
            <person name="Yang R."/>
            <person name="Briner A.E."/>
            <person name="Felis G.E."/>
            <person name="de Vos W.M."/>
            <person name="Barrangou R."/>
            <person name="Klaenhammer T.R."/>
            <person name="Caufield P.W."/>
            <person name="Cui Y."/>
            <person name="Zhang H."/>
            <person name="O'Toole P.W."/>
        </authorList>
    </citation>
    <scope>NUCLEOTIDE SEQUENCE [LARGE SCALE GENOMIC DNA]</scope>
    <source>
        <strain evidence="5 6">LMG 26013</strain>
    </source>
</reference>
<dbReference type="InterPro" id="IPR000843">
    <property type="entry name" value="HTH_LacI"/>
</dbReference>
<dbReference type="InterPro" id="IPR028082">
    <property type="entry name" value="Peripla_BP_I"/>
</dbReference>
<dbReference type="GO" id="GO:0003700">
    <property type="term" value="F:DNA-binding transcription factor activity"/>
    <property type="evidence" value="ECO:0007669"/>
    <property type="project" value="TreeGrafter"/>
</dbReference>
<feature type="domain" description="HTH lacI-type" evidence="4">
    <location>
        <begin position="11"/>
        <end position="65"/>
    </location>
</feature>
<dbReference type="PANTHER" id="PTHR30146">
    <property type="entry name" value="LACI-RELATED TRANSCRIPTIONAL REPRESSOR"/>
    <property type="match status" value="1"/>
</dbReference>
<protein>
    <submittedName>
        <fullName evidence="5">LacI family sugar-binding transcriptional regulator</fullName>
    </submittedName>
</protein>